<dbReference type="InterPro" id="IPR013096">
    <property type="entry name" value="Cupin_2"/>
</dbReference>
<dbReference type="EMBL" id="BAAATR010000005">
    <property type="protein sequence ID" value="GAA2236869.1"/>
    <property type="molecule type" value="Genomic_DNA"/>
</dbReference>
<keyword evidence="3" id="KW-1185">Reference proteome</keyword>
<evidence type="ECO:0000259" key="1">
    <source>
        <dbReference type="Pfam" id="PF07883"/>
    </source>
</evidence>
<name>A0ABN3DMU1_9ACTN</name>
<dbReference type="Proteomes" id="UP001500305">
    <property type="component" value="Unassembled WGS sequence"/>
</dbReference>
<feature type="domain" description="Cupin type-2" evidence="1">
    <location>
        <begin position="37"/>
        <end position="100"/>
    </location>
</feature>
<dbReference type="InterPro" id="IPR014710">
    <property type="entry name" value="RmlC-like_jellyroll"/>
</dbReference>
<comment type="caution">
    <text evidence="2">The sequence shown here is derived from an EMBL/GenBank/DDBJ whole genome shotgun (WGS) entry which is preliminary data.</text>
</comment>
<dbReference type="CDD" id="cd20299">
    <property type="entry name" value="cupin_YP766765-like"/>
    <property type="match status" value="1"/>
</dbReference>
<gene>
    <name evidence="2" type="ORF">GCM10010430_17280</name>
</gene>
<evidence type="ECO:0000313" key="3">
    <source>
        <dbReference type="Proteomes" id="UP001500305"/>
    </source>
</evidence>
<sequence length="124" mass="12687">MPVISAGQATVHEIHGARFVSYASSATGSTELCAWRLEIAGGTPGVEHTITREEVLHVLSGTPAIALDGERTVLAPGDTVIAPAGVRLKVDNPGEQPAHAWVTTGSGLQAVLSDGSVISPPWAS</sequence>
<evidence type="ECO:0000313" key="2">
    <source>
        <dbReference type="EMBL" id="GAA2236869.1"/>
    </source>
</evidence>
<dbReference type="Gene3D" id="2.60.120.10">
    <property type="entry name" value="Jelly Rolls"/>
    <property type="match status" value="1"/>
</dbReference>
<proteinExistence type="predicted"/>
<reference evidence="2 3" key="1">
    <citation type="journal article" date="2019" name="Int. J. Syst. Evol. Microbiol.">
        <title>The Global Catalogue of Microorganisms (GCM) 10K type strain sequencing project: providing services to taxonomists for standard genome sequencing and annotation.</title>
        <authorList>
            <consortium name="The Broad Institute Genomics Platform"/>
            <consortium name="The Broad Institute Genome Sequencing Center for Infectious Disease"/>
            <person name="Wu L."/>
            <person name="Ma J."/>
        </authorList>
    </citation>
    <scope>NUCLEOTIDE SEQUENCE [LARGE SCALE GENOMIC DNA]</scope>
    <source>
        <strain evidence="2 3">JCM 7356</strain>
    </source>
</reference>
<organism evidence="2 3">
    <name type="scientific">Kitasatospora cystarginea</name>
    <dbReference type="NCBI Taxonomy" id="58350"/>
    <lineage>
        <taxon>Bacteria</taxon>
        <taxon>Bacillati</taxon>
        <taxon>Actinomycetota</taxon>
        <taxon>Actinomycetes</taxon>
        <taxon>Kitasatosporales</taxon>
        <taxon>Streptomycetaceae</taxon>
        <taxon>Kitasatospora</taxon>
    </lineage>
</organism>
<dbReference type="SUPFAM" id="SSF51182">
    <property type="entry name" value="RmlC-like cupins"/>
    <property type="match status" value="1"/>
</dbReference>
<dbReference type="InterPro" id="IPR011051">
    <property type="entry name" value="RmlC_Cupin_sf"/>
</dbReference>
<protein>
    <submittedName>
        <fullName evidence="2">Cupin domain-containing protein</fullName>
    </submittedName>
</protein>
<dbReference type="RefSeq" id="WP_344635645.1">
    <property type="nucleotide sequence ID" value="NZ_BAAATR010000005.1"/>
</dbReference>
<dbReference type="Pfam" id="PF07883">
    <property type="entry name" value="Cupin_2"/>
    <property type="match status" value="1"/>
</dbReference>
<accession>A0ABN3DMU1</accession>